<reference evidence="1" key="1">
    <citation type="submission" date="2022-04" db="EMBL/GenBank/DDBJ databases">
        <title>Chromosome-scale genome assembly of Holotrichia oblita Faldermann.</title>
        <authorList>
            <person name="Rongchong L."/>
        </authorList>
    </citation>
    <scope>NUCLEOTIDE SEQUENCE</scope>
    <source>
        <strain evidence="1">81SQS9</strain>
    </source>
</reference>
<protein>
    <submittedName>
        <fullName evidence="1">Dynactin 6</fullName>
    </submittedName>
</protein>
<keyword evidence="2" id="KW-1185">Reference proteome</keyword>
<organism evidence="1 2">
    <name type="scientific">Holotrichia oblita</name>
    <name type="common">Chafer beetle</name>
    <dbReference type="NCBI Taxonomy" id="644536"/>
    <lineage>
        <taxon>Eukaryota</taxon>
        <taxon>Metazoa</taxon>
        <taxon>Ecdysozoa</taxon>
        <taxon>Arthropoda</taxon>
        <taxon>Hexapoda</taxon>
        <taxon>Insecta</taxon>
        <taxon>Pterygota</taxon>
        <taxon>Neoptera</taxon>
        <taxon>Endopterygota</taxon>
        <taxon>Coleoptera</taxon>
        <taxon>Polyphaga</taxon>
        <taxon>Scarabaeiformia</taxon>
        <taxon>Scarabaeidae</taxon>
        <taxon>Melolonthinae</taxon>
        <taxon>Holotrichia</taxon>
    </lineage>
</organism>
<accession>A0ACB9TNK0</accession>
<dbReference type="Proteomes" id="UP001056778">
    <property type="component" value="Chromosome 2"/>
</dbReference>
<sequence>MDELVANKKDNNFYLNKDKYAKCLEEVQTANNVKKKEAVHYSRIKCYDILTIDGDEKLIASMKEENGEINIKIIAGAIVCHEAKLRGDVTIGAGTIMHPCAFVNAEAGPIIIGEKCLVEEQSKITHRVPFDREEQKNVPVLIIGSNNVFEVGCNVEACRIGDNNIFESKCFVGNKVTVTNGCIIGAGCYITEEQVLPENTIIYGEKCLQREALCGPGQQTLQMDTLSKMLPNYHRIRKPNLKS</sequence>
<evidence type="ECO:0000313" key="1">
    <source>
        <dbReference type="EMBL" id="KAI4468503.1"/>
    </source>
</evidence>
<evidence type="ECO:0000313" key="2">
    <source>
        <dbReference type="Proteomes" id="UP001056778"/>
    </source>
</evidence>
<gene>
    <name evidence="1" type="ORF">MML48_2g00009706</name>
</gene>
<name>A0ACB9TNK0_HOLOL</name>
<dbReference type="EMBL" id="CM043016">
    <property type="protein sequence ID" value="KAI4468503.1"/>
    <property type="molecule type" value="Genomic_DNA"/>
</dbReference>
<comment type="caution">
    <text evidence="1">The sequence shown here is derived from an EMBL/GenBank/DDBJ whole genome shotgun (WGS) entry which is preliminary data.</text>
</comment>
<proteinExistence type="predicted"/>